<dbReference type="RefSeq" id="WP_073133988.1">
    <property type="nucleotide sequence ID" value="NZ_FQZF01000009.1"/>
</dbReference>
<name>A0A1M6H3S4_9PROT</name>
<organism evidence="1 2">
    <name type="scientific">Muricoccus roseus</name>
    <dbReference type="NCBI Taxonomy" id="198092"/>
    <lineage>
        <taxon>Bacteria</taxon>
        <taxon>Pseudomonadati</taxon>
        <taxon>Pseudomonadota</taxon>
        <taxon>Alphaproteobacteria</taxon>
        <taxon>Acetobacterales</taxon>
        <taxon>Roseomonadaceae</taxon>
        <taxon>Muricoccus</taxon>
    </lineage>
</organism>
<proteinExistence type="predicted"/>
<evidence type="ECO:0000313" key="1">
    <source>
        <dbReference type="EMBL" id="SHJ16858.1"/>
    </source>
</evidence>
<reference evidence="1 2" key="1">
    <citation type="submission" date="2016-11" db="EMBL/GenBank/DDBJ databases">
        <authorList>
            <person name="Jaros S."/>
            <person name="Januszkiewicz K."/>
            <person name="Wedrychowicz H."/>
        </authorList>
    </citation>
    <scope>NUCLEOTIDE SEQUENCE [LARGE SCALE GENOMIC DNA]</scope>
    <source>
        <strain evidence="1 2">DSM 14916</strain>
    </source>
</reference>
<protein>
    <submittedName>
        <fullName evidence="1">Uncharacterized protein</fullName>
    </submittedName>
</protein>
<dbReference type="EMBL" id="FQZF01000009">
    <property type="protein sequence ID" value="SHJ16858.1"/>
    <property type="molecule type" value="Genomic_DNA"/>
</dbReference>
<gene>
    <name evidence="1" type="ORF">SAMN02745194_01917</name>
</gene>
<dbReference type="AlphaFoldDB" id="A0A1M6H3S4"/>
<dbReference type="Proteomes" id="UP000184387">
    <property type="component" value="Unassembled WGS sequence"/>
</dbReference>
<evidence type="ECO:0000313" key="2">
    <source>
        <dbReference type="Proteomes" id="UP000184387"/>
    </source>
</evidence>
<sequence length="100" mass="10410">MTSIPGSPGREASRGEGEASASLRDALVRQIVLDAVRLALEEGARKAPDPVAYLRGAASEVTRVVAVLENAQPRDGAALRAILAEAVVAVAEELIGTRQH</sequence>
<keyword evidence="2" id="KW-1185">Reference proteome</keyword>
<accession>A0A1M6H3S4</accession>